<dbReference type="KEGG" id="proe:H9L23_20450"/>
<accession>A0A7G9QDM8</accession>
<dbReference type="Pfam" id="PF01757">
    <property type="entry name" value="Acyl_transf_3"/>
    <property type="match status" value="1"/>
</dbReference>
<keyword evidence="1" id="KW-0472">Membrane</keyword>
<dbReference type="GO" id="GO:0000271">
    <property type="term" value="P:polysaccharide biosynthetic process"/>
    <property type="evidence" value="ECO:0007669"/>
    <property type="project" value="TreeGrafter"/>
</dbReference>
<dbReference type="GO" id="GO:0016747">
    <property type="term" value="F:acyltransferase activity, transferring groups other than amino-acyl groups"/>
    <property type="evidence" value="ECO:0007669"/>
    <property type="project" value="InterPro"/>
</dbReference>
<dbReference type="GO" id="GO:0016020">
    <property type="term" value="C:membrane"/>
    <property type="evidence" value="ECO:0007669"/>
    <property type="project" value="TreeGrafter"/>
</dbReference>
<keyword evidence="4" id="KW-1185">Reference proteome</keyword>
<organism evidence="3 4">
    <name type="scientific">Pedobacter roseus</name>
    <dbReference type="NCBI Taxonomy" id="336820"/>
    <lineage>
        <taxon>Bacteria</taxon>
        <taxon>Pseudomonadati</taxon>
        <taxon>Bacteroidota</taxon>
        <taxon>Sphingobacteriia</taxon>
        <taxon>Sphingobacteriales</taxon>
        <taxon>Sphingobacteriaceae</taxon>
        <taxon>Pedobacter</taxon>
    </lineage>
</organism>
<feature type="transmembrane region" description="Helical" evidence="1">
    <location>
        <begin position="77"/>
        <end position="95"/>
    </location>
</feature>
<dbReference type="RefSeq" id="WP_187592061.1">
    <property type="nucleotide sequence ID" value="NZ_CP060723.1"/>
</dbReference>
<dbReference type="PANTHER" id="PTHR23028:SF53">
    <property type="entry name" value="ACYL_TRANSF_3 DOMAIN-CONTAINING PROTEIN"/>
    <property type="match status" value="1"/>
</dbReference>
<feature type="transmembrane region" description="Helical" evidence="1">
    <location>
        <begin position="254"/>
        <end position="272"/>
    </location>
</feature>
<dbReference type="Proteomes" id="UP000515806">
    <property type="component" value="Chromosome"/>
</dbReference>
<feature type="transmembrane region" description="Helical" evidence="1">
    <location>
        <begin position="318"/>
        <end position="338"/>
    </location>
</feature>
<keyword evidence="3" id="KW-0808">Transferase</keyword>
<evidence type="ECO:0000313" key="4">
    <source>
        <dbReference type="Proteomes" id="UP000515806"/>
    </source>
</evidence>
<feature type="transmembrane region" description="Helical" evidence="1">
    <location>
        <begin position="293"/>
        <end position="312"/>
    </location>
</feature>
<keyword evidence="3" id="KW-0012">Acyltransferase</keyword>
<dbReference type="InterPro" id="IPR050879">
    <property type="entry name" value="Acyltransferase_3"/>
</dbReference>
<evidence type="ECO:0000313" key="3">
    <source>
        <dbReference type="EMBL" id="QNN41453.1"/>
    </source>
</evidence>
<name>A0A7G9QDM8_9SPHI</name>
<feature type="transmembrane region" description="Helical" evidence="1">
    <location>
        <begin position="230"/>
        <end position="248"/>
    </location>
</feature>
<feature type="transmembrane region" description="Helical" evidence="1">
    <location>
        <begin position="133"/>
        <end position="153"/>
    </location>
</feature>
<feature type="transmembrane region" description="Helical" evidence="1">
    <location>
        <begin position="35"/>
        <end position="56"/>
    </location>
</feature>
<reference evidence="3 4" key="1">
    <citation type="submission" date="2020-08" db="EMBL/GenBank/DDBJ databases">
        <title>Genome sequence of Pedobacter roseus KACC 11594T.</title>
        <authorList>
            <person name="Hyun D.-W."/>
            <person name="Bae J.-W."/>
        </authorList>
    </citation>
    <scope>NUCLEOTIDE SEQUENCE [LARGE SCALE GENOMIC DNA]</scope>
    <source>
        <strain evidence="3 4">KACC 11594</strain>
    </source>
</reference>
<feature type="transmembrane region" description="Helical" evidence="1">
    <location>
        <begin position="199"/>
        <end position="218"/>
    </location>
</feature>
<proteinExistence type="predicted"/>
<keyword evidence="1" id="KW-1133">Transmembrane helix</keyword>
<protein>
    <submittedName>
        <fullName evidence="3">Acyltransferase</fullName>
    </submittedName>
</protein>
<dbReference type="EMBL" id="CP060723">
    <property type="protein sequence ID" value="QNN41453.1"/>
    <property type="molecule type" value="Genomic_DNA"/>
</dbReference>
<evidence type="ECO:0000259" key="2">
    <source>
        <dbReference type="Pfam" id="PF01757"/>
    </source>
</evidence>
<sequence length="359" mass="42664">MTLDNKNIPSLDGIRGYSILLVFLSHIGFGNVIPGGLGVTIFFFISGFLITKLSLVELRKNLHFNFRAFYLRRFFRLYPALILFLLFIVLFFVVIQRPLILSEFSAALFYYVNYAWVFWAPSHVDQWHGIFKILWSLAIEEHFYLFFPVIFVVTYKKASWFYFTSFSIILACLLFRIYYSKVFGDSPELELYNYSLTHTRVDSIMYGCLLAFALYSGYNVKIFKILSNKSLFAFAILTLFFTLIYRDPIFRQTYRYSLQGFALFVIIPNIVFTEWKLLRFFFENKLIVEIGKLSYSIYLFHWFSMFLGKSLYPEVTVGWYFIVIVMTILFSYFSFNYIEKPFVKLRRNYGSNVQLEKKS</sequence>
<feature type="transmembrane region" description="Helical" evidence="1">
    <location>
        <begin position="12"/>
        <end position="29"/>
    </location>
</feature>
<gene>
    <name evidence="3" type="ORF">H9L23_20450</name>
</gene>
<dbReference type="AlphaFoldDB" id="A0A7G9QDM8"/>
<dbReference type="InterPro" id="IPR002656">
    <property type="entry name" value="Acyl_transf_3_dom"/>
</dbReference>
<dbReference type="PANTHER" id="PTHR23028">
    <property type="entry name" value="ACETYLTRANSFERASE"/>
    <property type="match status" value="1"/>
</dbReference>
<keyword evidence="1" id="KW-0812">Transmembrane</keyword>
<evidence type="ECO:0000256" key="1">
    <source>
        <dbReference type="SAM" id="Phobius"/>
    </source>
</evidence>
<feature type="transmembrane region" description="Helical" evidence="1">
    <location>
        <begin position="160"/>
        <end position="179"/>
    </location>
</feature>
<feature type="domain" description="Acyltransferase 3" evidence="2">
    <location>
        <begin position="9"/>
        <end position="333"/>
    </location>
</feature>